<dbReference type="SMART" id="SM00729">
    <property type="entry name" value="Elp3"/>
    <property type="match status" value="1"/>
</dbReference>
<evidence type="ECO:0000313" key="14">
    <source>
        <dbReference type="EMBL" id="ACB84848.1"/>
    </source>
</evidence>
<feature type="binding site" evidence="12">
    <location>
        <begin position="264"/>
        <end position="266"/>
    </location>
    <ligand>
        <name>GTP</name>
        <dbReference type="ChEBI" id="CHEBI:37565"/>
    </ligand>
</feature>
<protein>
    <recommendedName>
        <fullName evidence="1 12">GTP 3',8-cyclase</fullName>
        <ecNumber evidence="1 12">4.1.99.22</ecNumber>
    </recommendedName>
    <alternativeName>
        <fullName evidence="12">Molybdenum cofactor biosynthesis protein A</fullName>
    </alternativeName>
</protein>
<feature type="binding site" evidence="12">
    <location>
        <position position="34"/>
    </location>
    <ligand>
        <name>[4Fe-4S] cluster</name>
        <dbReference type="ChEBI" id="CHEBI:49883"/>
        <label>1</label>
        <note>4Fe-4S-S-AdoMet</note>
    </ligand>
</feature>
<evidence type="ECO:0000256" key="3">
    <source>
        <dbReference type="ARBA" id="ARBA00022691"/>
    </source>
</evidence>
<organism evidence="14 15">
    <name type="scientific">Natranaerobius thermophilus (strain ATCC BAA-1301 / DSM 18059 / JW/NM-WN-LF)</name>
    <dbReference type="NCBI Taxonomy" id="457570"/>
    <lineage>
        <taxon>Bacteria</taxon>
        <taxon>Bacillati</taxon>
        <taxon>Bacillota</taxon>
        <taxon>Clostridia</taxon>
        <taxon>Natranaerobiales</taxon>
        <taxon>Natranaerobiaceae</taxon>
        <taxon>Natranaerobius</taxon>
    </lineage>
</organism>
<keyword evidence="10 12" id="KW-0456">Lyase</keyword>
<dbReference type="InterPro" id="IPR006638">
    <property type="entry name" value="Elp3/MiaA/NifB-like_rSAM"/>
</dbReference>
<dbReference type="HOGENOM" id="CLU_009273_0_1_9"/>
<dbReference type="SFLD" id="SFLDG01383">
    <property type="entry name" value="cyclic_pyranopterin_phosphate"/>
    <property type="match status" value="1"/>
</dbReference>
<dbReference type="OrthoDB" id="9763993at2"/>
<feature type="binding site" evidence="12">
    <location>
        <position position="31"/>
    </location>
    <ligand>
        <name>[4Fe-4S] cluster</name>
        <dbReference type="ChEBI" id="CHEBI:49883"/>
        <label>1</label>
        <note>4Fe-4S-S-AdoMet</note>
    </ligand>
</feature>
<dbReference type="Pfam" id="PF06463">
    <property type="entry name" value="Mob_synth_C"/>
    <property type="match status" value="1"/>
</dbReference>
<evidence type="ECO:0000256" key="6">
    <source>
        <dbReference type="ARBA" id="ARBA00023004"/>
    </source>
</evidence>
<evidence type="ECO:0000256" key="10">
    <source>
        <dbReference type="ARBA" id="ARBA00023239"/>
    </source>
</evidence>
<evidence type="ECO:0000313" key="15">
    <source>
        <dbReference type="Proteomes" id="UP000001683"/>
    </source>
</evidence>
<feature type="domain" description="Radical SAM core" evidence="13">
    <location>
        <begin position="11"/>
        <end position="236"/>
    </location>
</feature>
<dbReference type="UniPathway" id="UPA00344"/>
<evidence type="ECO:0000256" key="12">
    <source>
        <dbReference type="HAMAP-Rule" id="MF_01225"/>
    </source>
</evidence>
<dbReference type="InterPro" id="IPR010505">
    <property type="entry name" value="MoaA_twitch"/>
</dbReference>
<dbReference type="EC" id="4.1.99.22" evidence="1 12"/>
<dbReference type="EMBL" id="CP001034">
    <property type="protein sequence ID" value="ACB84848.1"/>
    <property type="molecule type" value="Genomic_DNA"/>
</dbReference>
<dbReference type="PANTHER" id="PTHR22960">
    <property type="entry name" value="MOLYBDOPTERIN COFACTOR SYNTHESIS PROTEIN A"/>
    <property type="match status" value="1"/>
</dbReference>
<dbReference type="SUPFAM" id="SSF102114">
    <property type="entry name" value="Radical SAM enzymes"/>
    <property type="match status" value="1"/>
</dbReference>
<sequence>MTNELDKNLDMYGRRIDYLRISVTDRCNLRCFYCMPTSGVEKMSHPQILNFEDIERIVTAAANLGVSKIRFTGGEPLVRKDFSKLVNTISRIPGIEDLSLTTNGVLLAQQGEQLLEAGINRVNISLDTLDNTKFSQITRGGTLAQVLKGKETARNLGLTPLKLNVVVIKGMNDDEIADFARLTMNEDIEVRFIEYMPMSDGENWKKSYLPITDIKEKCSQVGKLLPVETAKGNGPAKYYRLEHGVGKIGFISAVSEHFCGDCNRLRLTSDGKIKTCLFSDEELDLRVALKSNYDIERLLLKAILAKPSQHNLSTIHSEDMLTNDLNRKRGMSQIGG</sequence>
<feature type="binding site" evidence="12">
    <location>
        <position position="70"/>
    </location>
    <ligand>
        <name>GTP</name>
        <dbReference type="ChEBI" id="CHEBI:37565"/>
    </ligand>
</feature>
<feature type="binding site" evidence="12">
    <location>
        <position position="101"/>
    </location>
    <ligand>
        <name>GTP</name>
        <dbReference type="ChEBI" id="CHEBI:37565"/>
    </ligand>
</feature>
<dbReference type="InterPro" id="IPR007197">
    <property type="entry name" value="rSAM"/>
</dbReference>
<keyword evidence="15" id="KW-1185">Reference proteome</keyword>
<dbReference type="GO" id="GO:0005525">
    <property type="term" value="F:GTP binding"/>
    <property type="evidence" value="ECO:0007669"/>
    <property type="project" value="UniProtKB-UniRule"/>
</dbReference>
<dbReference type="SFLD" id="SFLDS00029">
    <property type="entry name" value="Radical_SAM"/>
    <property type="match status" value="1"/>
</dbReference>
<evidence type="ECO:0000256" key="5">
    <source>
        <dbReference type="ARBA" id="ARBA00022741"/>
    </source>
</evidence>
<dbReference type="GO" id="GO:0006777">
    <property type="term" value="P:Mo-molybdopterin cofactor biosynthetic process"/>
    <property type="evidence" value="ECO:0007669"/>
    <property type="project" value="UniProtKB-UniRule"/>
</dbReference>
<keyword evidence="8 12" id="KW-0342">GTP-binding</keyword>
<feature type="binding site" evidence="12">
    <location>
        <position position="162"/>
    </location>
    <ligand>
        <name>GTP</name>
        <dbReference type="ChEBI" id="CHEBI:37565"/>
    </ligand>
</feature>
<dbReference type="SFLD" id="SFLDG01067">
    <property type="entry name" value="SPASM/twitch_domain_containing"/>
    <property type="match status" value="1"/>
</dbReference>
<gene>
    <name evidence="12" type="primary">moaA</name>
    <name evidence="14" type="ordered locus">Nther_1265</name>
</gene>
<dbReference type="InterPro" id="IPR013483">
    <property type="entry name" value="MoaA"/>
</dbReference>
<evidence type="ECO:0000256" key="8">
    <source>
        <dbReference type="ARBA" id="ARBA00023134"/>
    </source>
</evidence>
<reference evidence="14 15" key="2">
    <citation type="journal article" date="2011" name="J. Bacteriol.">
        <title>Complete genome sequence of the anaerobic, halophilic alkalithermophile Natranaerobius thermophilus JW/NM-WN-LF.</title>
        <authorList>
            <person name="Zhao B."/>
            <person name="Mesbah N.M."/>
            <person name="Dalin E."/>
            <person name="Goodwin L."/>
            <person name="Nolan M."/>
            <person name="Pitluck S."/>
            <person name="Chertkov O."/>
            <person name="Brettin T.S."/>
            <person name="Han J."/>
            <person name="Larimer F.W."/>
            <person name="Land M.L."/>
            <person name="Hauser L."/>
            <person name="Kyrpides N."/>
            <person name="Wiegel J."/>
        </authorList>
    </citation>
    <scope>NUCLEOTIDE SEQUENCE [LARGE SCALE GENOMIC DNA]</scope>
    <source>
        <strain evidence="15">ATCC BAA-1301 / DSM 18059 / JW/NM-WN-LF</strain>
    </source>
</reference>
<feature type="binding site" evidence="12">
    <location>
        <position position="33"/>
    </location>
    <ligand>
        <name>S-adenosyl-L-methionine</name>
        <dbReference type="ChEBI" id="CHEBI:59789"/>
    </ligand>
</feature>
<dbReference type="PROSITE" id="PS01305">
    <property type="entry name" value="MOAA_NIFB_PQQE"/>
    <property type="match status" value="1"/>
</dbReference>
<dbReference type="InterPro" id="IPR050105">
    <property type="entry name" value="MoCo_biosynth_MoaA/MoaC"/>
</dbReference>
<evidence type="ECO:0000256" key="9">
    <source>
        <dbReference type="ARBA" id="ARBA00023150"/>
    </source>
</evidence>
<dbReference type="Gene3D" id="3.20.20.70">
    <property type="entry name" value="Aldolase class I"/>
    <property type="match status" value="1"/>
</dbReference>
<feature type="binding site" evidence="12">
    <location>
        <position position="20"/>
    </location>
    <ligand>
        <name>GTP</name>
        <dbReference type="ChEBI" id="CHEBI:37565"/>
    </ligand>
</feature>
<dbReference type="GO" id="GO:0061799">
    <property type="term" value="F:cyclic pyranopterin monophosphate synthase activity"/>
    <property type="evidence" value="ECO:0007669"/>
    <property type="project" value="TreeGrafter"/>
</dbReference>
<evidence type="ECO:0000256" key="4">
    <source>
        <dbReference type="ARBA" id="ARBA00022723"/>
    </source>
</evidence>
<feature type="binding site" evidence="12">
    <location>
        <position position="196"/>
    </location>
    <ligand>
        <name>S-adenosyl-L-methionine</name>
        <dbReference type="ChEBI" id="CHEBI:59789"/>
    </ligand>
</feature>
<dbReference type="PANTHER" id="PTHR22960:SF0">
    <property type="entry name" value="MOLYBDENUM COFACTOR BIOSYNTHESIS PROTEIN 1"/>
    <property type="match status" value="1"/>
</dbReference>
<keyword evidence="7 12" id="KW-0411">Iron-sulfur</keyword>
<evidence type="ECO:0000256" key="11">
    <source>
        <dbReference type="ARBA" id="ARBA00048697"/>
    </source>
</evidence>
<proteinExistence type="inferred from homology"/>
<dbReference type="Pfam" id="PF04055">
    <property type="entry name" value="Radical_SAM"/>
    <property type="match status" value="1"/>
</dbReference>
<dbReference type="PROSITE" id="PS51918">
    <property type="entry name" value="RADICAL_SAM"/>
    <property type="match status" value="1"/>
</dbReference>
<feature type="binding site" evidence="12">
    <location>
        <position position="262"/>
    </location>
    <ligand>
        <name>[4Fe-4S] cluster</name>
        <dbReference type="ChEBI" id="CHEBI:49883"/>
        <label>2</label>
        <note>4Fe-4S-substrate</note>
    </ligand>
</feature>
<dbReference type="eggNOG" id="COG2896">
    <property type="taxonomic scope" value="Bacteria"/>
</dbReference>
<dbReference type="InterPro" id="IPR000385">
    <property type="entry name" value="MoaA_NifB_PqqE_Fe-S-bd_CS"/>
</dbReference>
<keyword evidence="2 12" id="KW-0004">4Fe-4S</keyword>
<comment type="similarity">
    <text evidence="12">Belongs to the radical SAM superfamily. MoaA family.</text>
</comment>
<comment type="cofactor">
    <cofactor evidence="12">
        <name>[4Fe-4S] cluster</name>
        <dbReference type="ChEBI" id="CHEBI:49883"/>
    </cofactor>
    <text evidence="12">Binds 2 [4Fe-4S] clusters. Binds 1 [4Fe-4S] cluster coordinated with 3 cysteines and an exchangeable S-adenosyl-L-methionine and 1 [4Fe-4S] cluster coordinated with 3 cysteines and the GTP-derived substrate.</text>
</comment>
<dbReference type="InterPro" id="IPR058240">
    <property type="entry name" value="rSAM_sf"/>
</dbReference>
<dbReference type="NCBIfam" id="NF001199">
    <property type="entry name" value="PRK00164.2-1"/>
    <property type="match status" value="1"/>
</dbReference>
<feature type="binding site" evidence="12">
    <location>
        <position position="74"/>
    </location>
    <ligand>
        <name>S-adenosyl-L-methionine</name>
        <dbReference type="ChEBI" id="CHEBI:59789"/>
    </ligand>
</feature>
<dbReference type="GO" id="GO:1904047">
    <property type="term" value="F:S-adenosyl-L-methionine binding"/>
    <property type="evidence" value="ECO:0007669"/>
    <property type="project" value="UniProtKB-UniRule"/>
</dbReference>
<comment type="pathway">
    <text evidence="12">Cofactor biosynthesis; molybdopterin biosynthesis.</text>
</comment>
<dbReference type="GO" id="GO:0051539">
    <property type="term" value="F:4 iron, 4 sulfur cluster binding"/>
    <property type="evidence" value="ECO:0007669"/>
    <property type="project" value="UniProtKB-UniRule"/>
</dbReference>
<accession>B2A243</accession>
<evidence type="ECO:0000256" key="2">
    <source>
        <dbReference type="ARBA" id="ARBA00022485"/>
    </source>
</evidence>
<dbReference type="Proteomes" id="UP000001683">
    <property type="component" value="Chromosome"/>
</dbReference>
<dbReference type="CDD" id="cd21117">
    <property type="entry name" value="Twitch_MoaA"/>
    <property type="match status" value="1"/>
</dbReference>
<feature type="binding site" evidence="12">
    <location>
        <position position="259"/>
    </location>
    <ligand>
        <name>[4Fe-4S] cluster</name>
        <dbReference type="ChEBI" id="CHEBI:49883"/>
        <label>2</label>
        <note>4Fe-4S-substrate</note>
    </ligand>
</feature>
<dbReference type="NCBIfam" id="TIGR02666">
    <property type="entry name" value="moaA"/>
    <property type="match status" value="1"/>
</dbReference>
<keyword evidence="9 12" id="KW-0501">Molybdenum cofactor biosynthesis</keyword>
<evidence type="ECO:0000259" key="13">
    <source>
        <dbReference type="PROSITE" id="PS51918"/>
    </source>
</evidence>
<evidence type="ECO:0000256" key="1">
    <source>
        <dbReference type="ARBA" id="ARBA00012167"/>
    </source>
</evidence>
<evidence type="ECO:0000256" key="7">
    <source>
        <dbReference type="ARBA" id="ARBA00023014"/>
    </source>
</evidence>
<feature type="binding site" evidence="12">
    <location>
        <position position="27"/>
    </location>
    <ligand>
        <name>[4Fe-4S] cluster</name>
        <dbReference type="ChEBI" id="CHEBI:49883"/>
        <label>1</label>
        <note>4Fe-4S-S-AdoMet</note>
    </ligand>
</feature>
<dbReference type="KEGG" id="nth:Nther_1265"/>
<feature type="binding site" evidence="12">
    <location>
        <position position="125"/>
    </location>
    <ligand>
        <name>S-adenosyl-L-methionine</name>
        <dbReference type="ChEBI" id="CHEBI:59789"/>
    </ligand>
</feature>
<dbReference type="InParanoid" id="B2A243"/>
<keyword evidence="5 12" id="KW-0547">Nucleotide-binding</keyword>
<dbReference type="GO" id="GO:0061798">
    <property type="term" value="F:GTP 3',8'-cyclase activity"/>
    <property type="evidence" value="ECO:0007669"/>
    <property type="project" value="UniProtKB-UniRule"/>
</dbReference>
<dbReference type="AlphaFoldDB" id="B2A243"/>
<dbReference type="InterPro" id="IPR040064">
    <property type="entry name" value="MoaA-like"/>
</dbReference>
<dbReference type="GO" id="GO:0046872">
    <property type="term" value="F:metal ion binding"/>
    <property type="evidence" value="ECO:0007669"/>
    <property type="project" value="UniProtKB-KW"/>
</dbReference>
<keyword evidence="6 12" id="KW-0408">Iron</keyword>
<keyword evidence="4 12" id="KW-0479">Metal-binding</keyword>
<dbReference type="RefSeq" id="WP_012447723.1">
    <property type="nucleotide sequence ID" value="NC_010718.1"/>
</dbReference>
<dbReference type="HAMAP" id="MF_01225_B">
    <property type="entry name" value="MoaA_B"/>
    <property type="match status" value="1"/>
</dbReference>
<dbReference type="CDD" id="cd01335">
    <property type="entry name" value="Radical_SAM"/>
    <property type="match status" value="1"/>
</dbReference>
<reference evidence="14 15" key="1">
    <citation type="submission" date="2008-04" db="EMBL/GenBank/DDBJ databases">
        <title>Complete sequence of chromosome of Natranaerobius thermophilus JW/NM-WN-LF.</title>
        <authorList>
            <consortium name="US DOE Joint Genome Institute"/>
            <person name="Copeland A."/>
            <person name="Lucas S."/>
            <person name="Lapidus A."/>
            <person name="Glavina del Rio T."/>
            <person name="Dalin E."/>
            <person name="Tice H."/>
            <person name="Bruce D."/>
            <person name="Goodwin L."/>
            <person name="Pitluck S."/>
            <person name="Chertkov O."/>
            <person name="Brettin T."/>
            <person name="Detter J.C."/>
            <person name="Han C."/>
            <person name="Kuske C.R."/>
            <person name="Schmutz J."/>
            <person name="Larimer F."/>
            <person name="Land M."/>
            <person name="Hauser L."/>
            <person name="Kyrpides N."/>
            <person name="Lykidis A."/>
            <person name="Mesbah N.M."/>
            <person name="Wiegel J."/>
        </authorList>
    </citation>
    <scope>NUCLEOTIDE SEQUENCE [LARGE SCALE GENOMIC DNA]</scope>
    <source>
        <strain evidence="15">ATCC BAA-1301 / DSM 18059 / JW/NM-WN-LF</strain>
    </source>
</reference>
<feature type="binding site" evidence="12">
    <location>
        <position position="276"/>
    </location>
    <ligand>
        <name>[4Fe-4S] cluster</name>
        <dbReference type="ChEBI" id="CHEBI:49883"/>
        <label>2</label>
        <note>4Fe-4S-substrate</note>
    </ligand>
</feature>
<comment type="catalytic activity">
    <reaction evidence="11 12">
        <text>GTP + AH2 + S-adenosyl-L-methionine = (8S)-3',8-cyclo-7,8-dihydroguanosine 5'-triphosphate + 5'-deoxyadenosine + L-methionine + A + H(+)</text>
        <dbReference type="Rhea" id="RHEA:49576"/>
        <dbReference type="ChEBI" id="CHEBI:13193"/>
        <dbReference type="ChEBI" id="CHEBI:15378"/>
        <dbReference type="ChEBI" id="CHEBI:17319"/>
        <dbReference type="ChEBI" id="CHEBI:17499"/>
        <dbReference type="ChEBI" id="CHEBI:37565"/>
        <dbReference type="ChEBI" id="CHEBI:57844"/>
        <dbReference type="ChEBI" id="CHEBI:59789"/>
        <dbReference type="ChEBI" id="CHEBI:131766"/>
        <dbReference type="EC" id="4.1.99.22"/>
    </reaction>
</comment>
<keyword evidence="3 12" id="KW-0949">S-adenosyl-L-methionine</keyword>
<comment type="function">
    <text evidence="12">Catalyzes the cyclization of GTP to (8S)-3',8-cyclo-7,8-dihydroguanosine 5'-triphosphate.</text>
</comment>
<dbReference type="STRING" id="457570.Nther_1265"/>
<name>B2A243_NATTJ</name>
<dbReference type="SFLD" id="SFLDG01386">
    <property type="entry name" value="main_SPASM_domain-containing"/>
    <property type="match status" value="1"/>
</dbReference>
<comment type="subunit">
    <text evidence="12">Monomer and homodimer.</text>
</comment>
<dbReference type="FunCoup" id="B2A243">
    <property type="interactions" value="397"/>
</dbReference>
<dbReference type="InterPro" id="IPR013785">
    <property type="entry name" value="Aldolase_TIM"/>
</dbReference>